<evidence type="ECO:0000313" key="2">
    <source>
        <dbReference type="Proteomes" id="UP000057134"/>
    </source>
</evidence>
<evidence type="ECO:0000313" key="1">
    <source>
        <dbReference type="EMBL" id="ALI27550.1"/>
    </source>
</evidence>
<dbReference type="EMBL" id="CP011269">
    <property type="protein sequence ID" value="ALI27550.1"/>
    <property type="molecule type" value="Genomic_DNA"/>
</dbReference>
<gene>
    <name evidence="1" type="ORF">XA26_37290</name>
</gene>
<dbReference type="STRING" id="1766.XA26_37290"/>
<protein>
    <submittedName>
        <fullName evidence="1">Uncharacterized protein</fullName>
    </submittedName>
</protein>
<dbReference type="PATRIC" id="fig|1766.6.peg.3707"/>
<dbReference type="KEGG" id="mft:XA26_37290"/>
<accession>A0A0N9Y893</accession>
<name>A0A0N9Y893_MYCFO</name>
<dbReference type="Proteomes" id="UP000057134">
    <property type="component" value="Chromosome"/>
</dbReference>
<proteinExistence type="predicted"/>
<organism evidence="1 2">
    <name type="scientific">Mycolicibacterium fortuitum</name>
    <name type="common">Mycobacterium fortuitum</name>
    <dbReference type="NCBI Taxonomy" id="1766"/>
    <lineage>
        <taxon>Bacteria</taxon>
        <taxon>Bacillati</taxon>
        <taxon>Actinomycetota</taxon>
        <taxon>Actinomycetes</taxon>
        <taxon>Mycobacteriales</taxon>
        <taxon>Mycobacteriaceae</taxon>
        <taxon>Mycolicibacterium</taxon>
    </lineage>
</organism>
<keyword evidence="2" id="KW-1185">Reference proteome</keyword>
<dbReference type="AlphaFoldDB" id="A0A0N9Y893"/>
<reference evidence="1 2" key="1">
    <citation type="journal article" date="2015" name="MBio">
        <title>Enzymatic Degradation of Phenazines Can Generate Energy and Protect Sensitive Organisms from Toxicity.</title>
        <authorList>
            <person name="Costa K.C."/>
            <person name="Bergkessel M."/>
            <person name="Saunders S."/>
            <person name="Korlach J."/>
            <person name="Newman D.K."/>
        </authorList>
    </citation>
    <scope>NUCLEOTIDE SEQUENCE [LARGE SCALE GENOMIC DNA]</scope>
    <source>
        <strain evidence="1 2">CT6</strain>
    </source>
</reference>
<sequence>MLNAWSEAEHAMKFPDRIKDIPAAQWTPQQRALYEAAVPKIRSTTDQLVPIAKLATHRVMRELYEQMIAYGRAFVDAVPTYTPKDNDLIKIYTLALNTLVAMCAAIDYKSAQTCGPLAELGSPPERFAPVVDPANAAQFMPDGDPACGEWMDAAERYSADRREWFATNPDIPVSEWSPEQKMLNDQVAPAMKRWGSEISAITRDTGNATLRDLAQLAAGWHCRSRQCGSSLESKAIPSEGYAMVLSGVGPAVAAKVWIDAGSTGLGRRVPVHRLHIDLREATPGGITSEVGDTVCAAVASAWRPATLTLTDTATNRLARHGGWKIGAGYRTWISSEVGTVSRVADGLTATELAGGTLISAPDDGPAEQVVAAMTETLAANGLDEVPH</sequence>